<feature type="transmembrane region" description="Helical" evidence="9">
    <location>
        <begin position="7"/>
        <end position="29"/>
    </location>
</feature>
<dbReference type="GO" id="GO:0012505">
    <property type="term" value="C:endomembrane system"/>
    <property type="evidence" value="ECO:0007669"/>
    <property type="project" value="UniProtKB-SubCell"/>
</dbReference>
<dbReference type="InterPro" id="IPR018240">
    <property type="entry name" value="Clathrin_mu_CS"/>
</dbReference>
<evidence type="ECO:0000256" key="9">
    <source>
        <dbReference type="SAM" id="Phobius"/>
    </source>
</evidence>
<dbReference type="EMBL" id="JACEGQ020000013">
    <property type="protein sequence ID" value="KAH8490737.1"/>
    <property type="molecule type" value="Genomic_DNA"/>
</dbReference>
<evidence type="ECO:0000256" key="2">
    <source>
        <dbReference type="ARBA" id="ARBA00004308"/>
    </source>
</evidence>
<dbReference type="Pfam" id="PF00928">
    <property type="entry name" value="Adap_comp_sub"/>
    <property type="match status" value="1"/>
</dbReference>
<dbReference type="GO" id="GO:0006886">
    <property type="term" value="P:intracellular protein transport"/>
    <property type="evidence" value="ECO:0007669"/>
    <property type="project" value="InterPro"/>
</dbReference>
<evidence type="ECO:0000256" key="7">
    <source>
        <dbReference type="ARBA" id="ARBA00022989"/>
    </source>
</evidence>
<keyword evidence="7 9" id="KW-1133">Transmembrane helix</keyword>
<gene>
    <name evidence="11" type="ORF">H0E87_023037</name>
</gene>
<dbReference type="PROSITE" id="PS51072">
    <property type="entry name" value="MHD"/>
    <property type="match status" value="1"/>
</dbReference>
<dbReference type="CDD" id="cd09252">
    <property type="entry name" value="AP-3_Mu3_Cterm"/>
    <property type="match status" value="1"/>
</dbReference>
<keyword evidence="5 9" id="KW-0812">Transmembrane</keyword>
<evidence type="ECO:0000259" key="10">
    <source>
        <dbReference type="PROSITE" id="PS51072"/>
    </source>
</evidence>
<dbReference type="InterPro" id="IPR011012">
    <property type="entry name" value="Longin-like_dom_sf"/>
</dbReference>
<dbReference type="CDD" id="cd14837">
    <property type="entry name" value="AP3_Mu_N"/>
    <property type="match status" value="1"/>
</dbReference>
<evidence type="ECO:0000256" key="5">
    <source>
        <dbReference type="ARBA" id="ARBA00022692"/>
    </source>
</evidence>
<dbReference type="SUPFAM" id="SSF64356">
    <property type="entry name" value="SNARE-like"/>
    <property type="match status" value="1"/>
</dbReference>
<sequence>MNKKDSWLFWWTLYLAAAAWIVLGIFSLIRFEPDYCLIVGVCLTLSIANIVGFTKCRKDESDPAFKDYVEAVTLELSTNSIAAKSVSSTLTVSITLIAWMRRSSSSSLQPRPLHLESHLPYSQHSVLYESFIAEGGHKAKMVALVQETLKIGVGSIQTGSIESADSLKFYELFTDKIKQQNKQSRLNRGQNREVMLEKQLIGHKVDRSICAWFWDQVISQGDSFKEQSVIASPTHYLFQIVREGITFLACTQLEMPPLMGIEFLCRVADVLSDYLEGLNEDVIKDNFVIVYELLDEMIDNGFPLTTEPNILREMIAPPNIVSKMLSVVTGNSSNVSNNLPGATASCVPWRTTDINYANNEVYVDLVEEMDAIINRDGVLVKCEIYGEVQVNSHITGVPELTLSFANPSIMDDVRFHPCVRFRPWESHHILSFVPPDGLFKLMSYRVKKLKSTPIYVKPQITSDAGTCRINVMVGIRNDPGKMVDSITVQFQLPSCVLSADVTANHGAVTVFTNKMCNWSIDRIPKDRAPALSGTLMLETGLERLHVFPTFRVGFRIQGVALSGLQLDKLDLRVVPSRLYKGFRALTRSGLYEVRS</sequence>
<keyword evidence="8 9" id="KW-0472">Membrane</keyword>
<feature type="domain" description="MHD" evidence="10">
    <location>
        <begin position="358"/>
        <end position="594"/>
    </location>
</feature>
<evidence type="ECO:0000313" key="12">
    <source>
        <dbReference type="Proteomes" id="UP000807159"/>
    </source>
</evidence>
<reference evidence="11" key="1">
    <citation type="journal article" date="2021" name="J. Hered.">
        <title>Genome Assembly of Salicaceae Populus deltoides (Eastern Cottonwood) I-69 Based on Nanopore Sequencing and Hi-C Technologies.</title>
        <authorList>
            <person name="Bai S."/>
            <person name="Wu H."/>
            <person name="Zhang J."/>
            <person name="Pan Z."/>
            <person name="Zhao W."/>
            <person name="Li Z."/>
            <person name="Tong C."/>
        </authorList>
    </citation>
    <scope>NUCLEOTIDE SEQUENCE</scope>
    <source>
        <tissue evidence="11">Leaf</tissue>
    </source>
</reference>
<dbReference type="AlphaFoldDB" id="A0A8T2XFD2"/>
<keyword evidence="4" id="KW-0813">Transport</keyword>
<evidence type="ECO:0000256" key="8">
    <source>
        <dbReference type="ARBA" id="ARBA00023136"/>
    </source>
</evidence>
<dbReference type="Pfam" id="PF05832">
    <property type="entry name" value="DUF846"/>
    <property type="match status" value="1"/>
</dbReference>
<dbReference type="Proteomes" id="UP000807159">
    <property type="component" value="Chromosome 13"/>
</dbReference>
<dbReference type="PROSITE" id="PS00990">
    <property type="entry name" value="CLAT_ADAPTOR_M_1"/>
    <property type="match status" value="1"/>
</dbReference>
<proteinExistence type="inferred from homology"/>
<dbReference type="InterPro" id="IPR028565">
    <property type="entry name" value="MHD"/>
</dbReference>
<evidence type="ECO:0000256" key="6">
    <source>
        <dbReference type="ARBA" id="ARBA00022927"/>
    </source>
</evidence>
<comment type="subcellular location">
    <subcellularLocation>
        <location evidence="2">Endomembrane system</location>
    </subcellularLocation>
    <subcellularLocation>
        <location evidence="1">Membrane</location>
        <topology evidence="1">Multi-pass membrane protein</topology>
    </subcellularLocation>
</comment>
<evidence type="ECO:0000256" key="1">
    <source>
        <dbReference type="ARBA" id="ARBA00004141"/>
    </source>
</evidence>
<accession>A0A8T2XFD2</accession>
<name>A0A8T2XFD2_POPDE</name>
<keyword evidence="12" id="KW-1185">Reference proteome</keyword>
<comment type="caution">
    <text evidence="11">The sequence shown here is derived from an EMBL/GenBank/DDBJ whole genome shotgun (WGS) entry which is preliminary data.</text>
</comment>
<comment type="similarity">
    <text evidence="3">Belongs to the TVP23 family.</text>
</comment>
<dbReference type="SUPFAM" id="SSF49447">
    <property type="entry name" value="Second domain of Mu2 adaptin subunit (ap50) of ap2 adaptor"/>
    <property type="match status" value="1"/>
</dbReference>
<dbReference type="GO" id="GO:0030131">
    <property type="term" value="C:clathrin adaptor complex"/>
    <property type="evidence" value="ECO:0007669"/>
    <property type="project" value="InterPro"/>
</dbReference>
<evidence type="ECO:0000256" key="4">
    <source>
        <dbReference type="ARBA" id="ARBA00022448"/>
    </source>
</evidence>
<dbReference type="InterPro" id="IPR001392">
    <property type="entry name" value="Clathrin_mu"/>
</dbReference>
<dbReference type="Gene3D" id="2.60.40.1170">
    <property type="entry name" value="Mu homology domain, subdomain B"/>
    <property type="match status" value="2"/>
</dbReference>
<dbReference type="InterPro" id="IPR036168">
    <property type="entry name" value="AP2_Mu_C_sf"/>
</dbReference>
<dbReference type="PRINTS" id="PR00314">
    <property type="entry name" value="CLATHRINADPT"/>
</dbReference>
<dbReference type="InterPro" id="IPR008564">
    <property type="entry name" value="TVP23-like"/>
</dbReference>
<dbReference type="GO" id="GO:0016192">
    <property type="term" value="P:vesicle-mediated transport"/>
    <property type="evidence" value="ECO:0007669"/>
    <property type="project" value="InterPro"/>
</dbReference>
<evidence type="ECO:0000313" key="11">
    <source>
        <dbReference type="EMBL" id="KAH8490737.1"/>
    </source>
</evidence>
<dbReference type="PANTHER" id="PTHR10529">
    <property type="entry name" value="AP COMPLEX SUBUNIT MU"/>
    <property type="match status" value="1"/>
</dbReference>
<dbReference type="Gene3D" id="3.30.450.60">
    <property type="match status" value="1"/>
</dbReference>
<evidence type="ECO:0000256" key="3">
    <source>
        <dbReference type="ARBA" id="ARBA00005467"/>
    </source>
</evidence>
<protein>
    <recommendedName>
        <fullName evidence="10">MHD domain-containing protein</fullName>
    </recommendedName>
</protein>
<dbReference type="InterPro" id="IPR050431">
    <property type="entry name" value="Adaptor_comp_med_subunit"/>
</dbReference>
<keyword evidence="6" id="KW-0653">Protein transport</keyword>
<organism evidence="11 12">
    <name type="scientific">Populus deltoides</name>
    <name type="common">Eastern poplar</name>
    <name type="synonym">Eastern cottonwood</name>
    <dbReference type="NCBI Taxonomy" id="3696"/>
    <lineage>
        <taxon>Eukaryota</taxon>
        <taxon>Viridiplantae</taxon>
        <taxon>Streptophyta</taxon>
        <taxon>Embryophyta</taxon>
        <taxon>Tracheophyta</taxon>
        <taxon>Spermatophyta</taxon>
        <taxon>Magnoliopsida</taxon>
        <taxon>eudicotyledons</taxon>
        <taxon>Gunneridae</taxon>
        <taxon>Pentapetalae</taxon>
        <taxon>rosids</taxon>
        <taxon>fabids</taxon>
        <taxon>Malpighiales</taxon>
        <taxon>Salicaceae</taxon>
        <taxon>Saliceae</taxon>
        <taxon>Populus</taxon>
    </lineage>
</organism>